<name>A0A482XIE3_LAOST</name>
<keyword evidence="2" id="KW-0479">Metal-binding</keyword>
<keyword evidence="7" id="KW-0539">Nucleus</keyword>
<evidence type="ECO:0000256" key="7">
    <source>
        <dbReference type="ARBA" id="ARBA00023242"/>
    </source>
</evidence>
<reference evidence="11 12" key="1">
    <citation type="journal article" date="2017" name="Gigascience">
        <title>Genome sequence of the small brown planthopper, Laodelphax striatellus.</title>
        <authorList>
            <person name="Zhu J."/>
            <person name="Jiang F."/>
            <person name="Wang X."/>
            <person name="Yang P."/>
            <person name="Bao Y."/>
            <person name="Zhao W."/>
            <person name="Wang W."/>
            <person name="Lu H."/>
            <person name="Wang Q."/>
            <person name="Cui N."/>
            <person name="Li J."/>
            <person name="Chen X."/>
            <person name="Luo L."/>
            <person name="Yu J."/>
            <person name="Kang L."/>
            <person name="Cui F."/>
        </authorList>
    </citation>
    <scope>NUCLEOTIDE SEQUENCE [LARGE SCALE GENOMIC DNA]</scope>
    <source>
        <strain evidence="11">Lst14</strain>
    </source>
</reference>
<dbReference type="InterPro" id="IPR051574">
    <property type="entry name" value="ZnF_E-box_Homeobox"/>
</dbReference>
<keyword evidence="4 8" id="KW-0863">Zinc-finger</keyword>
<feature type="compositionally biased region" description="Acidic residues" evidence="9">
    <location>
        <begin position="33"/>
        <end position="60"/>
    </location>
</feature>
<evidence type="ECO:0000256" key="9">
    <source>
        <dbReference type="SAM" id="MobiDB-lite"/>
    </source>
</evidence>
<dbReference type="PROSITE" id="PS00028">
    <property type="entry name" value="ZINC_FINGER_C2H2_1"/>
    <property type="match status" value="5"/>
</dbReference>
<dbReference type="OrthoDB" id="10260596at2759"/>
<feature type="domain" description="C2H2-type" evidence="10">
    <location>
        <begin position="285"/>
        <end position="307"/>
    </location>
</feature>
<accession>A0A482XIE3</accession>
<evidence type="ECO:0000256" key="3">
    <source>
        <dbReference type="ARBA" id="ARBA00022737"/>
    </source>
</evidence>
<evidence type="ECO:0000256" key="6">
    <source>
        <dbReference type="ARBA" id="ARBA00023125"/>
    </source>
</evidence>
<dbReference type="InterPro" id="IPR013087">
    <property type="entry name" value="Znf_C2H2_type"/>
</dbReference>
<evidence type="ECO:0000259" key="10">
    <source>
        <dbReference type="PROSITE" id="PS50157"/>
    </source>
</evidence>
<keyword evidence="6" id="KW-0238">DNA-binding</keyword>
<dbReference type="PANTHER" id="PTHR24391">
    <property type="entry name" value="HISTONE H4 TRANSCRIPTION FACTOR-RELATED"/>
    <property type="match status" value="1"/>
</dbReference>
<dbReference type="GO" id="GO:0000978">
    <property type="term" value="F:RNA polymerase II cis-regulatory region sequence-specific DNA binding"/>
    <property type="evidence" value="ECO:0007669"/>
    <property type="project" value="TreeGrafter"/>
</dbReference>
<dbReference type="EMBL" id="QKKF02008448">
    <property type="protein sequence ID" value="RZF45686.1"/>
    <property type="molecule type" value="Genomic_DNA"/>
</dbReference>
<protein>
    <recommendedName>
        <fullName evidence="10">C2H2-type domain-containing protein</fullName>
    </recommendedName>
</protein>
<dbReference type="AlphaFoldDB" id="A0A482XIE3"/>
<evidence type="ECO:0000256" key="2">
    <source>
        <dbReference type="ARBA" id="ARBA00022723"/>
    </source>
</evidence>
<evidence type="ECO:0000313" key="11">
    <source>
        <dbReference type="EMBL" id="RZF45686.1"/>
    </source>
</evidence>
<comment type="subcellular location">
    <subcellularLocation>
        <location evidence="1">Nucleus</location>
    </subcellularLocation>
</comment>
<keyword evidence="3" id="KW-0677">Repeat</keyword>
<feature type="domain" description="C2H2-type" evidence="10">
    <location>
        <begin position="311"/>
        <end position="339"/>
    </location>
</feature>
<dbReference type="GO" id="GO:0005634">
    <property type="term" value="C:nucleus"/>
    <property type="evidence" value="ECO:0007669"/>
    <property type="project" value="UniProtKB-SubCell"/>
</dbReference>
<dbReference type="STRING" id="195883.A0A482XIE3"/>
<evidence type="ECO:0000313" key="12">
    <source>
        <dbReference type="Proteomes" id="UP000291343"/>
    </source>
</evidence>
<organism evidence="11 12">
    <name type="scientific">Laodelphax striatellus</name>
    <name type="common">Small brown planthopper</name>
    <name type="synonym">Delphax striatella</name>
    <dbReference type="NCBI Taxonomy" id="195883"/>
    <lineage>
        <taxon>Eukaryota</taxon>
        <taxon>Metazoa</taxon>
        <taxon>Ecdysozoa</taxon>
        <taxon>Arthropoda</taxon>
        <taxon>Hexapoda</taxon>
        <taxon>Insecta</taxon>
        <taxon>Pterygota</taxon>
        <taxon>Neoptera</taxon>
        <taxon>Paraneoptera</taxon>
        <taxon>Hemiptera</taxon>
        <taxon>Auchenorrhyncha</taxon>
        <taxon>Fulgoroidea</taxon>
        <taxon>Delphacidae</taxon>
        <taxon>Criomorphinae</taxon>
        <taxon>Laodelphax</taxon>
    </lineage>
</organism>
<dbReference type="Proteomes" id="UP000291343">
    <property type="component" value="Unassembled WGS sequence"/>
</dbReference>
<dbReference type="Pfam" id="PF00096">
    <property type="entry name" value="zf-C2H2"/>
    <property type="match status" value="1"/>
</dbReference>
<dbReference type="PROSITE" id="PS50157">
    <property type="entry name" value="ZINC_FINGER_C2H2_2"/>
    <property type="match status" value="4"/>
</dbReference>
<dbReference type="InterPro" id="IPR036236">
    <property type="entry name" value="Znf_C2H2_sf"/>
</dbReference>
<sequence length="536" mass="62789">MNNIKIQNDQSFTRDETDLSLDACGSGVSYTDDGCDDDDDDEDEDDEDVEEEEEEVDDEEMRVRRRKRVKLCSEELRLVCEWSTCRHPVYSGDVTTKNCNRDRVLLDFISHVETHAKEICDSCEETLQCLWRECGFETTDKTEAEVHVNFHAYHTKLKSIGSNVRARTEMPECMYGKSNVNVLPEPLEPLVCLWEDCTFVCNNMLKYLKHVDVHADNIFFRLEHSRCLWKDCQTDFPNESKLKEHLRVHTTEKVCACPQCGALFASNTKLLDHCTRQLPLELQGFQCSHCRKHYPSERILRDHMRSHIKRFKCLYCDMTCATHTTLVTHMRVRHIRHKPFRCRHCSFRCESKPDLLNHSQKHEMRDRYICEQPDCDFTCRSNQTLKIHFLKEHEGIAYPYNIYECHECGKQYSRGTYLTTHLKKQHGLQWPSGHKRFAYRPGEDGKYRLQRIRYESLEVNEEIHSTAIKSAGLHDIDECSENQDLKDKTVKIRLTMNGVNKRGKPSHVEYEMTIDGTECSDTQVAHLNRLSEGINS</sequence>
<dbReference type="GO" id="GO:0000981">
    <property type="term" value="F:DNA-binding transcription factor activity, RNA polymerase II-specific"/>
    <property type="evidence" value="ECO:0007669"/>
    <property type="project" value="TreeGrafter"/>
</dbReference>
<dbReference type="InParanoid" id="A0A482XIE3"/>
<feature type="domain" description="C2H2-type" evidence="10">
    <location>
        <begin position="403"/>
        <end position="431"/>
    </location>
</feature>
<dbReference type="FunCoup" id="A0A482XIE3">
    <property type="interactions" value="1947"/>
</dbReference>
<feature type="region of interest" description="Disordered" evidence="9">
    <location>
        <begin position="23"/>
        <end position="60"/>
    </location>
</feature>
<feature type="domain" description="C2H2-type" evidence="10">
    <location>
        <begin position="225"/>
        <end position="254"/>
    </location>
</feature>
<gene>
    <name evidence="11" type="ORF">LSTR_LSTR013265</name>
</gene>
<evidence type="ECO:0000256" key="4">
    <source>
        <dbReference type="ARBA" id="ARBA00022771"/>
    </source>
</evidence>
<proteinExistence type="predicted"/>
<comment type="caution">
    <text evidence="11">The sequence shown here is derived from an EMBL/GenBank/DDBJ whole genome shotgun (WGS) entry which is preliminary data.</text>
</comment>
<evidence type="ECO:0000256" key="8">
    <source>
        <dbReference type="PROSITE-ProRule" id="PRU00042"/>
    </source>
</evidence>
<keyword evidence="12" id="KW-1185">Reference proteome</keyword>
<dbReference type="GO" id="GO:0045892">
    <property type="term" value="P:negative regulation of DNA-templated transcription"/>
    <property type="evidence" value="ECO:0007669"/>
    <property type="project" value="UniProtKB-ARBA"/>
</dbReference>
<dbReference type="SMART" id="SM00355">
    <property type="entry name" value="ZnF_C2H2"/>
    <property type="match status" value="9"/>
</dbReference>
<dbReference type="SUPFAM" id="SSF57667">
    <property type="entry name" value="beta-beta-alpha zinc fingers"/>
    <property type="match status" value="2"/>
</dbReference>
<dbReference type="Gene3D" id="3.30.160.60">
    <property type="entry name" value="Classic Zinc Finger"/>
    <property type="match status" value="4"/>
</dbReference>
<evidence type="ECO:0000256" key="1">
    <source>
        <dbReference type="ARBA" id="ARBA00004123"/>
    </source>
</evidence>
<evidence type="ECO:0000256" key="5">
    <source>
        <dbReference type="ARBA" id="ARBA00022833"/>
    </source>
</evidence>
<dbReference type="GO" id="GO:0008270">
    <property type="term" value="F:zinc ion binding"/>
    <property type="evidence" value="ECO:0007669"/>
    <property type="project" value="UniProtKB-KW"/>
</dbReference>
<dbReference type="PANTHER" id="PTHR24391:SF18">
    <property type="entry name" value="EG:115C2.6 PROTEIN"/>
    <property type="match status" value="1"/>
</dbReference>
<keyword evidence="5" id="KW-0862">Zinc</keyword>